<dbReference type="Pfam" id="PF13620">
    <property type="entry name" value="CarboxypepD_reg"/>
    <property type="match status" value="1"/>
</dbReference>
<dbReference type="InterPro" id="IPR008969">
    <property type="entry name" value="CarboxyPept-like_regulatory"/>
</dbReference>
<evidence type="ECO:0000313" key="4">
    <source>
        <dbReference type="EMBL" id="MCZ8372264.1"/>
    </source>
</evidence>
<proteinExistence type="predicted"/>
<dbReference type="RefSeq" id="WP_269877431.1">
    <property type="nucleotide sequence ID" value="NZ_JAPZVM010000003.1"/>
</dbReference>
<dbReference type="SUPFAM" id="SSF49464">
    <property type="entry name" value="Carboxypeptidase regulatory domain-like"/>
    <property type="match status" value="1"/>
</dbReference>
<keyword evidence="5" id="KW-1185">Reference proteome</keyword>
<feature type="chain" id="PRO_5046232753" evidence="2">
    <location>
        <begin position="24"/>
        <end position="766"/>
    </location>
</feature>
<evidence type="ECO:0000256" key="2">
    <source>
        <dbReference type="SAM" id="SignalP"/>
    </source>
</evidence>
<accession>A0ABT4PGT6</accession>
<dbReference type="Pfam" id="PF14905">
    <property type="entry name" value="OMP_b-brl_3"/>
    <property type="match status" value="1"/>
</dbReference>
<dbReference type="InterPro" id="IPR041700">
    <property type="entry name" value="OMP_b-brl_3"/>
</dbReference>
<organism evidence="4 5">
    <name type="scientific">Phocaeicola acetigenes</name>
    <dbReference type="NCBI Taxonomy" id="3016083"/>
    <lineage>
        <taxon>Bacteria</taxon>
        <taxon>Pseudomonadati</taxon>
        <taxon>Bacteroidota</taxon>
        <taxon>Bacteroidia</taxon>
        <taxon>Bacteroidales</taxon>
        <taxon>Bacteroidaceae</taxon>
        <taxon>Phocaeicola</taxon>
    </lineage>
</organism>
<dbReference type="Gene3D" id="2.60.40.1120">
    <property type="entry name" value="Carboxypeptidase-like, regulatory domain"/>
    <property type="match status" value="1"/>
</dbReference>
<feature type="signal peptide" evidence="2">
    <location>
        <begin position="1"/>
        <end position="23"/>
    </location>
</feature>
<evidence type="ECO:0000259" key="3">
    <source>
        <dbReference type="Pfam" id="PF14905"/>
    </source>
</evidence>
<protein>
    <submittedName>
        <fullName evidence="4">Outer membrane beta-barrel family protein</fullName>
    </submittedName>
</protein>
<evidence type="ECO:0000313" key="5">
    <source>
        <dbReference type="Proteomes" id="UP001141933"/>
    </source>
</evidence>
<evidence type="ECO:0000256" key="1">
    <source>
        <dbReference type="SAM" id="MobiDB-lite"/>
    </source>
</evidence>
<comment type="caution">
    <text evidence="4">The sequence shown here is derived from an EMBL/GenBank/DDBJ whole genome shotgun (WGS) entry which is preliminary data.</text>
</comment>
<reference evidence="4" key="1">
    <citation type="submission" date="2022-12" db="EMBL/GenBank/DDBJ databases">
        <title>Phocaeicola acetigenes sp. nov., isolated feces from a healthy human.</title>
        <authorList>
            <person name="Do H."/>
            <person name="Ha Y.B."/>
            <person name="Kim J.-S."/>
            <person name="Suh M.K."/>
            <person name="Kim H.S."/>
            <person name="Lee J.-S."/>
        </authorList>
    </citation>
    <scope>NUCLEOTIDE SEQUENCE</scope>
    <source>
        <strain evidence="4">KGMB11183</strain>
    </source>
</reference>
<name>A0ABT4PGT6_9BACT</name>
<dbReference type="Proteomes" id="UP001141933">
    <property type="component" value="Unassembled WGS sequence"/>
</dbReference>
<dbReference type="EMBL" id="JAPZVM010000003">
    <property type="protein sequence ID" value="MCZ8372264.1"/>
    <property type="molecule type" value="Genomic_DNA"/>
</dbReference>
<feature type="compositionally biased region" description="Polar residues" evidence="1">
    <location>
        <begin position="327"/>
        <end position="346"/>
    </location>
</feature>
<gene>
    <name evidence="4" type="ORF">O6P32_06015</name>
</gene>
<keyword evidence="2" id="KW-0732">Signal</keyword>
<feature type="domain" description="Outer membrane protein beta-barrel" evidence="3">
    <location>
        <begin position="368"/>
        <end position="745"/>
    </location>
</feature>
<dbReference type="SUPFAM" id="SSF56935">
    <property type="entry name" value="Porins"/>
    <property type="match status" value="1"/>
</dbReference>
<feature type="region of interest" description="Disordered" evidence="1">
    <location>
        <begin position="327"/>
        <end position="352"/>
    </location>
</feature>
<sequence length="766" mass="86424">MKKQNFLVTLLLCIAASIGTVTAQTIHGKVVNTDGQPVDGATVVLQTPDSVFVDATITDKEGSFLLNHTLSQYRLIIQHILYQTLQKEGRGEEAGVFTLQPKDYALGEVVVKGERPVVKVEGSRLSYDMPQLIKNKLVSSAYDCIKELPGVLEQNETLTLAGTSTPVLILNGKPSTMTQDQIITLLKGMPASRVEKAEVMYSAPPQLHVRGAAINIVLKGYKAEEGSNIQGEVHGAYLQKEKASGEGGLALAYTSQKIDADVMYNFAANRHERQDLDLITKHTVQGKVYNMEQYMTGAGDKPSHTLRTGITYKPNDKNQLGLAYTSQLSPNDKQNTYTRGNLSDAHSTSRDESQMHNIALDYTASFGLKTGVNYTYFTSDGVQDFQEISGEGNDIRFINRTNQRIERWNVYADQSHSLSKGWTLNYGTALNYVSNRNRQLYESGQDMSDRNTESGIDEYTYNLYAGFDKSFNPQWSLSASAAVEYYQMEEYKKWAVYPTLQLSYVYSPQHIFQLTFSSDKTYPDYWTLSGATGYMSSYTESQGNMYLRPYTVYSTQLSYILKSKYIFQVGYDYMPDFFQQMLYLDSSQLKAIYNFRNWDYSSKFKIVSVLPFKAGNWLNSQLTLVGMHMHAKASDYFDAPFDHKKWIGIVNLSNTFTLSQKPNIKLEISAFAQSEGLQGNYDISPLWMMDSALRWSFAGDKAMLQLKGTDIFNGLNPKTTIRSGTQHIDMEVRSYARSLTLSFSYKFNGYKKKEVKDVDTSRFGHS</sequence>